<keyword evidence="11" id="KW-1185">Reference proteome</keyword>
<dbReference type="Gene3D" id="2.60.120.590">
    <property type="entry name" value="Alpha-ketoglutarate-dependent dioxygenase AlkB-like"/>
    <property type="match status" value="1"/>
</dbReference>
<dbReference type="FunFam" id="2.60.120.590:FF:000004">
    <property type="entry name" value="DNA oxidative demethylase ALKBH2"/>
    <property type="match status" value="1"/>
</dbReference>
<dbReference type="PANTHER" id="PTHR31212">
    <property type="entry name" value="ALPHA-KETOGLUTARATE-DEPENDENT DIOXYGENASE ALKB HOMOLOG 3"/>
    <property type="match status" value="1"/>
</dbReference>
<keyword evidence="8" id="KW-0234">DNA repair</keyword>
<dbReference type="InterPro" id="IPR037151">
    <property type="entry name" value="AlkB-like_sf"/>
</dbReference>
<keyword evidence="6" id="KW-0560">Oxidoreductase</keyword>
<comment type="cofactor">
    <cofactor evidence="1">
        <name>Fe(2+)</name>
        <dbReference type="ChEBI" id="CHEBI:29033"/>
    </cofactor>
</comment>
<dbReference type="Pfam" id="PF13532">
    <property type="entry name" value="2OG-FeII_Oxy_2"/>
    <property type="match status" value="1"/>
</dbReference>
<evidence type="ECO:0000256" key="5">
    <source>
        <dbReference type="ARBA" id="ARBA00022964"/>
    </source>
</evidence>
<evidence type="ECO:0000313" key="11">
    <source>
        <dbReference type="Proteomes" id="UP000653730"/>
    </source>
</evidence>
<dbReference type="Proteomes" id="UP000653730">
    <property type="component" value="Unassembled WGS sequence"/>
</dbReference>
<dbReference type="GO" id="GO:0032451">
    <property type="term" value="F:demethylase activity"/>
    <property type="evidence" value="ECO:0007669"/>
    <property type="project" value="UniProtKB-ARBA"/>
</dbReference>
<evidence type="ECO:0000313" key="10">
    <source>
        <dbReference type="EMBL" id="MBC9798522.1"/>
    </source>
</evidence>
<evidence type="ECO:0000256" key="1">
    <source>
        <dbReference type="ARBA" id="ARBA00001954"/>
    </source>
</evidence>
<feature type="domain" description="Fe2OG dioxygenase" evidence="9">
    <location>
        <begin position="99"/>
        <end position="197"/>
    </location>
</feature>
<dbReference type="GO" id="GO:0046872">
    <property type="term" value="F:metal ion binding"/>
    <property type="evidence" value="ECO:0007669"/>
    <property type="project" value="UniProtKB-KW"/>
</dbReference>
<evidence type="ECO:0000256" key="8">
    <source>
        <dbReference type="ARBA" id="ARBA00023204"/>
    </source>
</evidence>
<dbReference type="GO" id="GO:0016705">
    <property type="term" value="F:oxidoreductase activity, acting on paired donors, with incorporation or reduction of molecular oxygen"/>
    <property type="evidence" value="ECO:0007669"/>
    <property type="project" value="UniProtKB-ARBA"/>
</dbReference>
<keyword evidence="4" id="KW-0460">Magnesium</keyword>
<evidence type="ECO:0000256" key="2">
    <source>
        <dbReference type="ARBA" id="ARBA00022723"/>
    </source>
</evidence>
<evidence type="ECO:0000259" key="9">
    <source>
        <dbReference type="PROSITE" id="PS51471"/>
    </source>
</evidence>
<accession>A0A926JWL1</accession>
<proteinExistence type="predicted"/>
<dbReference type="PROSITE" id="PS51471">
    <property type="entry name" value="FE2OG_OXY"/>
    <property type="match status" value="1"/>
</dbReference>
<keyword evidence="3" id="KW-0227">DNA damage</keyword>
<dbReference type="GO" id="GO:0140097">
    <property type="term" value="F:catalytic activity, acting on DNA"/>
    <property type="evidence" value="ECO:0007669"/>
    <property type="project" value="UniProtKB-ARBA"/>
</dbReference>
<dbReference type="GO" id="GO:0051213">
    <property type="term" value="F:dioxygenase activity"/>
    <property type="evidence" value="ECO:0007669"/>
    <property type="project" value="UniProtKB-KW"/>
</dbReference>
<keyword evidence="7" id="KW-0408">Iron</keyword>
<dbReference type="InterPro" id="IPR005123">
    <property type="entry name" value="Oxoglu/Fe-dep_dioxygenase_dom"/>
</dbReference>
<evidence type="ECO:0000256" key="7">
    <source>
        <dbReference type="ARBA" id="ARBA00023004"/>
    </source>
</evidence>
<keyword evidence="2" id="KW-0479">Metal-binding</keyword>
<gene>
    <name evidence="10" type="ORF">IBL28_21330</name>
</gene>
<evidence type="ECO:0000256" key="3">
    <source>
        <dbReference type="ARBA" id="ARBA00022763"/>
    </source>
</evidence>
<reference evidence="10 11" key="1">
    <citation type="submission" date="2020-09" db="EMBL/GenBank/DDBJ databases">
        <title>Sinomicrobium weinanense sp. nov., a halophilic bacteria isolated from saline-alkali soil.</title>
        <authorList>
            <person name="Wu P."/>
            <person name="Ren H."/>
            <person name="Mei Y."/>
            <person name="Liang Y."/>
            <person name="Chen Z."/>
        </authorList>
    </citation>
    <scope>NUCLEOTIDE SEQUENCE [LARGE SCALE GENOMIC DNA]</scope>
    <source>
        <strain evidence="10 11">FJxs</strain>
    </source>
</reference>
<evidence type="ECO:0000256" key="4">
    <source>
        <dbReference type="ARBA" id="ARBA00022842"/>
    </source>
</evidence>
<protein>
    <submittedName>
        <fullName evidence="10">Alpha-ketoglutarate-dependent dioxygenase AlkB</fullName>
    </submittedName>
</protein>
<dbReference type="EMBL" id="JACVDC010000127">
    <property type="protein sequence ID" value="MBC9798522.1"/>
    <property type="molecule type" value="Genomic_DNA"/>
</dbReference>
<dbReference type="InterPro" id="IPR027450">
    <property type="entry name" value="AlkB-like"/>
</dbReference>
<keyword evidence="5 10" id="KW-0223">Dioxygenase</keyword>
<dbReference type="PANTHER" id="PTHR31212:SF4">
    <property type="entry name" value="ALPHA-KETOGLUTARATE-DEPENDENT DIOXYGENASE ALKB HOMOLOG 3"/>
    <property type="match status" value="1"/>
</dbReference>
<dbReference type="InterPro" id="IPR032854">
    <property type="entry name" value="ALKBH3"/>
</dbReference>
<dbReference type="SUPFAM" id="SSF51197">
    <property type="entry name" value="Clavaminate synthase-like"/>
    <property type="match status" value="1"/>
</dbReference>
<sequence length="199" mass="23289">MYKKDTYQIPLKDADVIYYPGFFPEKDALRYYKAILDTARWQQDRITLFGKTHPQPRLTALYADNSIPYSYSGITMHPYPFFPELLEIRQKVEALCKIHFTSCLLNLYRNGKDSNGWHADDEPELGKNPVIASVSLGAERYFHLKHKKEKQLKHKLLLESGSLLIMKGETQHHWLHQIPKTMKETGQRINLTFRNIIAL</sequence>
<evidence type="ECO:0000256" key="6">
    <source>
        <dbReference type="ARBA" id="ARBA00023002"/>
    </source>
</evidence>
<name>A0A926JWL1_9FLAO</name>
<comment type="caution">
    <text evidence="10">The sequence shown here is derived from an EMBL/GenBank/DDBJ whole genome shotgun (WGS) entry which is preliminary data.</text>
</comment>
<dbReference type="GO" id="GO:0006307">
    <property type="term" value="P:DNA alkylation repair"/>
    <property type="evidence" value="ECO:0007669"/>
    <property type="project" value="InterPro"/>
</dbReference>
<dbReference type="GO" id="GO:0016787">
    <property type="term" value="F:hydrolase activity"/>
    <property type="evidence" value="ECO:0007669"/>
    <property type="project" value="UniProtKB-ARBA"/>
</dbReference>
<dbReference type="AlphaFoldDB" id="A0A926JWL1"/>
<dbReference type="RefSeq" id="WP_187967637.1">
    <property type="nucleotide sequence ID" value="NZ_JACVDC010000127.1"/>
</dbReference>
<organism evidence="10 11">
    <name type="scientific">Sinomicrobium weinanense</name>
    <dbReference type="NCBI Taxonomy" id="2842200"/>
    <lineage>
        <taxon>Bacteria</taxon>
        <taxon>Pseudomonadati</taxon>
        <taxon>Bacteroidota</taxon>
        <taxon>Flavobacteriia</taxon>
        <taxon>Flavobacteriales</taxon>
        <taxon>Flavobacteriaceae</taxon>
        <taxon>Sinomicrobium</taxon>
    </lineage>
</organism>